<protein>
    <submittedName>
        <fullName evidence="1">Metal-dependent hydrolase</fullName>
    </submittedName>
</protein>
<evidence type="ECO:0000313" key="1">
    <source>
        <dbReference type="EMBL" id="UJF35985.1"/>
    </source>
</evidence>
<proteinExistence type="predicted"/>
<dbReference type="InterPro" id="IPR007404">
    <property type="entry name" value="YdjM-like"/>
</dbReference>
<organism evidence="1 2">
    <name type="scientific">Paenibacillus hexagrammi</name>
    <dbReference type="NCBI Taxonomy" id="2908839"/>
    <lineage>
        <taxon>Bacteria</taxon>
        <taxon>Bacillati</taxon>
        <taxon>Bacillota</taxon>
        <taxon>Bacilli</taxon>
        <taxon>Bacillales</taxon>
        <taxon>Paenibacillaceae</taxon>
        <taxon>Paenibacillus</taxon>
    </lineage>
</organism>
<name>A0ABY3SRE8_9BACL</name>
<reference evidence="1 2" key="1">
    <citation type="journal article" date="2024" name="Int. J. Syst. Evol. Microbiol.">
        <title>Paenibacillus hexagrammi sp. nov., a novel bacterium isolated from the gut content of Hexagrammos agrammus.</title>
        <authorList>
            <person name="Jung H.K."/>
            <person name="Kim D.G."/>
            <person name="Zin H."/>
            <person name="Park J."/>
            <person name="Jung H."/>
            <person name="Kim Y.O."/>
            <person name="Kong H.J."/>
            <person name="Kim J.W."/>
            <person name="Kim Y.S."/>
        </authorList>
    </citation>
    <scope>NUCLEOTIDE SEQUENCE [LARGE SCALE GENOMIC DNA]</scope>
    <source>
        <strain evidence="1 2">YPD9-1</strain>
    </source>
</reference>
<sequence length="59" mass="6103">MDTGSHLLFGVTLAGLACLEPAIVHEPALAHAILAGTLIGSHAPDFDTVTRLKGVLLRT</sequence>
<dbReference type="GO" id="GO:0016787">
    <property type="term" value="F:hydrolase activity"/>
    <property type="evidence" value="ECO:0007669"/>
    <property type="project" value="UniProtKB-KW"/>
</dbReference>
<dbReference type="Proteomes" id="UP001649230">
    <property type="component" value="Chromosome"/>
</dbReference>
<accession>A0ABY3SRE8</accession>
<keyword evidence="1" id="KW-0378">Hydrolase</keyword>
<keyword evidence="2" id="KW-1185">Reference proteome</keyword>
<dbReference type="EMBL" id="CP090978">
    <property type="protein sequence ID" value="UJF35985.1"/>
    <property type="molecule type" value="Genomic_DNA"/>
</dbReference>
<dbReference type="Pfam" id="PF04307">
    <property type="entry name" value="YdjM"/>
    <property type="match status" value="1"/>
</dbReference>
<evidence type="ECO:0000313" key="2">
    <source>
        <dbReference type="Proteomes" id="UP001649230"/>
    </source>
</evidence>
<dbReference type="RefSeq" id="WP_235122541.1">
    <property type="nucleotide sequence ID" value="NZ_CP090978.1"/>
</dbReference>
<gene>
    <name evidence="1" type="ORF">L0M14_13400</name>
</gene>